<evidence type="ECO:0000259" key="1">
    <source>
        <dbReference type="Pfam" id="PF10040"/>
    </source>
</evidence>
<dbReference type="eggNOG" id="COG5551">
    <property type="taxonomic scope" value="Bacteria"/>
</dbReference>
<dbReference type="HOGENOM" id="CLU_050021_0_0_4"/>
<accession>C7RP07</accession>
<dbReference type="Pfam" id="PF10040">
    <property type="entry name" value="CRISPR_Cas6"/>
    <property type="match status" value="1"/>
</dbReference>
<dbReference type="Gene3D" id="3.30.70.1900">
    <property type="match status" value="1"/>
</dbReference>
<reference evidence="2" key="1">
    <citation type="submission" date="2009-08" db="EMBL/GenBank/DDBJ databases">
        <authorList>
            <consortium name="US DOE Joint Genome Institute"/>
            <person name="Lucas S."/>
            <person name="Copeland A."/>
            <person name="Lapidus A."/>
            <person name="Glavina del Rio T."/>
            <person name="Dalin E."/>
            <person name="Tice H."/>
            <person name="Bruce D."/>
            <person name="Barry K."/>
            <person name="Pitluck S."/>
            <person name="Lowry S."/>
            <person name="Larimer F."/>
            <person name="Land M."/>
            <person name="Hauser L."/>
            <person name="Kyrpides N."/>
            <person name="Ivanova N."/>
            <person name="McMahon K.D."/>
            <person name="Hugenholtz P."/>
        </authorList>
    </citation>
    <scope>NUCLEOTIDE SEQUENCE</scope>
    <source>
        <strain evidence="2">UW-1</strain>
    </source>
</reference>
<name>C7RP07_ACCRE</name>
<dbReference type="EMBL" id="CP001715">
    <property type="protein sequence ID" value="ACV35489.1"/>
    <property type="molecule type" value="Genomic_DNA"/>
</dbReference>
<gene>
    <name evidence="2" type="ordered locus">CAP2UW1_2197</name>
</gene>
<feature type="domain" description="CRISPR-associated protein Cas6 C-terminal" evidence="1">
    <location>
        <begin position="214"/>
        <end position="336"/>
    </location>
</feature>
<proteinExistence type="predicted"/>
<sequence length="368" mass="40228">MELEPSANLRAEQQPKYQQGINTAHLLSRAASFPVARYRFEFQARQPIRLPDYSGSMLRGAFGHALRQLACMTRQKECAACPLIGSCPYPAIFAPPPPAAHSLQKFSQIPAPYVIEPPAWGSRVLAAGETLTFHHVLIGRALQELPLIILAWRRALGRGVGAGDGTADLVRVVHCSATGDEEIHRPEIGTIAAHAQVIPLVGQADDGLASTATLRFETPLRLQQNGHALPPEKLQARTLLMALARRASLLAEFHSAGPLVEDFAALGTACASVRDEKNLAWLDWTRFSSRQRQKMSLGGVVGTWHFEGKLAPFAPLLQLGEWLHVGKEAAFGLGGYKLAQRVPGDISEAEEKSCERLRQVFERQARIP</sequence>
<dbReference type="InterPro" id="IPR019267">
    <property type="entry name" value="CRISPR-assoc_Cas6_C"/>
</dbReference>
<dbReference type="OrthoDB" id="9787241at2"/>
<protein>
    <recommendedName>
        <fullName evidence="1">CRISPR-associated protein Cas6 C-terminal domain-containing protein</fullName>
    </recommendedName>
</protein>
<reference evidence="2" key="2">
    <citation type="submission" date="2009-09" db="EMBL/GenBank/DDBJ databases">
        <title>Complete sequence of chromosome of Candidatus Accumulibacter phosphatis clade IIA str. UW-1.</title>
        <authorList>
            <consortium name="US DOE Joint Genome Institute"/>
            <person name="Martin H.G."/>
            <person name="Ivanova N."/>
            <person name="Kunin V."/>
            <person name="Warnecke F."/>
            <person name="Barry K."/>
            <person name="He S."/>
            <person name="Salamov A."/>
            <person name="Szeto E."/>
            <person name="Dalin E."/>
            <person name="Pangilinan J.L."/>
            <person name="Lapidus A."/>
            <person name="Lowry S."/>
            <person name="Kyrpides N.C."/>
            <person name="McMahon K.D."/>
            <person name="Hugenholtz P."/>
        </authorList>
    </citation>
    <scope>NUCLEOTIDE SEQUENCE [LARGE SCALE GENOMIC DNA]</scope>
    <source>
        <strain evidence="2">UW-1</strain>
    </source>
</reference>
<dbReference type="STRING" id="522306.CAP2UW1_2197"/>
<dbReference type="AlphaFoldDB" id="C7RP07"/>
<dbReference type="KEGG" id="app:CAP2UW1_2197"/>
<organism evidence="2">
    <name type="scientific">Accumulibacter regalis</name>
    <dbReference type="NCBI Taxonomy" id="522306"/>
    <lineage>
        <taxon>Bacteria</taxon>
        <taxon>Pseudomonadati</taxon>
        <taxon>Pseudomonadota</taxon>
        <taxon>Betaproteobacteria</taxon>
        <taxon>Candidatus Accumulibacter</taxon>
    </lineage>
</organism>
<evidence type="ECO:0000313" key="2">
    <source>
        <dbReference type="EMBL" id="ACV35489.1"/>
    </source>
</evidence>